<feature type="transmembrane region" description="Helical" evidence="7">
    <location>
        <begin position="274"/>
        <end position="291"/>
    </location>
</feature>
<comment type="similarity">
    <text evidence="2 7">Belongs to the XK family.</text>
</comment>
<dbReference type="GO" id="GO:0070782">
    <property type="term" value="P:phosphatidylserine exposure on apoptotic cell surface"/>
    <property type="evidence" value="ECO:0007669"/>
    <property type="project" value="TreeGrafter"/>
</dbReference>
<evidence type="ECO:0000256" key="4">
    <source>
        <dbReference type="ARBA" id="ARBA00022692"/>
    </source>
</evidence>
<comment type="subcellular location">
    <subcellularLocation>
        <location evidence="1">Cell membrane</location>
        <topology evidence="1">Multi-pass membrane protein</topology>
    </subcellularLocation>
    <subcellularLocation>
        <location evidence="7">Membrane</location>
        <topology evidence="7">Multi-pass membrane protein</topology>
    </subcellularLocation>
</comment>
<feature type="transmembrane region" description="Helical" evidence="7">
    <location>
        <begin position="44"/>
        <end position="74"/>
    </location>
</feature>
<feature type="transmembrane region" description="Helical" evidence="7">
    <location>
        <begin position="340"/>
        <end position="357"/>
    </location>
</feature>
<dbReference type="InterPro" id="IPR018629">
    <property type="entry name" value="XK-rel"/>
</dbReference>
<organism evidence="8">
    <name type="scientific">Parasteatoda tepidariorum</name>
    <name type="common">Common house spider</name>
    <name type="synonym">Achaearanea tepidariorum</name>
    <dbReference type="NCBI Taxonomy" id="114398"/>
    <lineage>
        <taxon>Eukaryota</taxon>
        <taxon>Metazoa</taxon>
        <taxon>Ecdysozoa</taxon>
        <taxon>Arthropoda</taxon>
        <taxon>Chelicerata</taxon>
        <taxon>Arachnida</taxon>
        <taxon>Araneae</taxon>
        <taxon>Araneomorphae</taxon>
        <taxon>Entelegynae</taxon>
        <taxon>Araneoidea</taxon>
        <taxon>Theridiidae</taxon>
        <taxon>Parasteatoda</taxon>
    </lineage>
</organism>
<dbReference type="GO" id="GO:0043652">
    <property type="term" value="P:engulfment of apoptotic cell"/>
    <property type="evidence" value="ECO:0007669"/>
    <property type="project" value="TreeGrafter"/>
</dbReference>
<proteinExistence type="evidence at transcript level"/>
<dbReference type="AlphaFoldDB" id="A0A2L2XYK5"/>
<dbReference type="EMBL" id="IAAA01006182">
    <property type="protein sequence ID" value="LAA00777.1"/>
    <property type="molecule type" value="mRNA"/>
</dbReference>
<feature type="transmembrane region" description="Helical" evidence="7">
    <location>
        <begin position="244"/>
        <end position="268"/>
    </location>
</feature>
<feature type="transmembrane region" description="Helical" evidence="7">
    <location>
        <begin position="369"/>
        <end position="390"/>
    </location>
</feature>
<name>A0A2L2XYK5_PARTP</name>
<feature type="transmembrane region" description="Helical" evidence="7">
    <location>
        <begin position="311"/>
        <end position="328"/>
    </location>
</feature>
<reference evidence="8" key="1">
    <citation type="journal article" date="2016" name="Mol. Ecol. Resour.">
        <title>Evaluation of the impact of RNA preservation methods of spiders for de novo transcriptome assembly.</title>
        <authorList>
            <person name="Kono N."/>
            <person name="Nakamura H."/>
            <person name="Ito Y."/>
            <person name="Tomita M."/>
            <person name="Arakawa K."/>
        </authorList>
    </citation>
    <scope>NUCLEOTIDE SEQUENCE</scope>
    <source>
        <tissue evidence="8">Whole body</tissue>
    </source>
</reference>
<keyword evidence="6 7" id="KW-0472">Membrane</keyword>
<evidence type="ECO:0000313" key="8">
    <source>
        <dbReference type="EMBL" id="LAA00777.1"/>
    </source>
</evidence>
<evidence type="ECO:0000256" key="1">
    <source>
        <dbReference type="ARBA" id="ARBA00004651"/>
    </source>
</evidence>
<dbReference type="PANTHER" id="PTHR16024:SF10">
    <property type="entry name" value="XK-RELATED PROTEIN"/>
    <property type="match status" value="1"/>
</dbReference>
<feature type="transmembrane region" description="Helical" evidence="7">
    <location>
        <begin position="171"/>
        <end position="193"/>
    </location>
</feature>
<protein>
    <recommendedName>
        <fullName evidence="7">XK-related protein</fullName>
    </recommendedName>
</protein>
<dbReference type="GO" id="GO:1902742">
    <property type="term" value="P:apoptotic process involved in development"/>
    <property type="evidence" value="ECO:0007669"/>
    <property type="project" value="TreeGrafter"/>
</dbReference>
<keyword evidence="3" id="KW-1003">Cell membrane</keyword>
<dbReference type="OrthoDB" id="6136301at2759"/>
<evidence type="ECO:0000256" key="2">
    <source>
        <dbReference type="ARBA" id="ARBA00008789"/>
    </source>
</evidence>
<dbReference type="GO" id="GO:0005886">
    <property type="term" value="C:plasma membrane"/>
    <property type="evidence" value="ECO:0007669"/>
    <property type="project" value="UniProtKB-SubCell"/>
</dbReference>
<evidence type="ECO:0000256" key="3">
    <source>
        <dbReference type="ARBA" id="ARBA00022475"/>
    </source>
</evidence>
<feature type="transmembrane region" description="Helical" evidence="7">
    <location>
        <begin position="80"/>
        <end position="104"/>
    </location>
</feature>
<keyword evidence="5 7" id="KW-1133">Transmembrane helix</keyword>
<keyword evidence="4 7" id="KW-0812">Transmembrane</keyword>
<evidence type="ECO:0000256" key="7">
    <source>
        <dbReference type="RuleBase" id="RU910716"/>
    </source>
</evidence>
<accession>A0A2L2XYK5</accession>
<evidence type="ECO:0000256" key="6">
    <source>
        <dbReference type="ARBA" id="ARBA00023136"/>
    </source>
</evidence>
<evidence type="ECO:0000256" key="5">
    <source>
        <dbReference type="ARBA" id="ARBA00022989"/>
    </source>
</evidence>
<dbReference type="InterPro" id="IPR050895">
    <property type="entry name" value="XK-related_scramblase"/>
</dbReference>
<dbReference type="PANTHER" id="PTHR16024">
    <property type="entry name" value="XK-RELATED PROTEIN"/>
    <property type="match status" value="1"/>
</dbReference>
<sequence length="402" mass="46701">MKHFVLHRQPLVKRDDTELSHDSTDRPCFSQIESELLKKDEEPVVPISVAMVSITMFTYAMDVASSVALCFWLFDIGRWWWWMTIGFLLASLFLVNMFSIRWYIHDHQEEKPYLPEVTPSHWIMRGLFHAMLLGPLIRYWELFLYGLHTCDKSDPKRNQYRLMFLQEDRDVSTLALVGSFVKSAPLLVLQMYLLTQNSFFIDLSANRAQAINLVTSLVELSLAQSSYHRALRRSSPYKKNMNKVGAFIQLFSHCCVIGSRVIALAVFATAYGHWIVIFVAGHWALMTIWLVFLRTNSCATASGQPRPIEELFFNVVIGVIYVFCFVNVKDEPTRWKYTIFYIIIWIENVALVILWFLKADHDLWYRIPLLASVVLSLAIGLALLAVYYQFLHPNKLPRNAQE</sequence>
<dbReference type="Pfam" id="PF09815">
    <property type="entry name" value="XK-related"/>
    <property type="match status" value="1"/>
</dbReference>